<dbReference type="GO" id="GO:0016020">
    <property type="term" value="C:membrane"/>
    <property type="evidence" value="ECO:0007669"/>
    <property type="project" value="InterPro"/>
</dbReference>
<proteinExistence type="predicted"/>
<dbReference type="Pfam" id="PF02932">
    <property type="entry name" value="Neur_chan_memb"/>
    <property type="match status" value="1"/>
</dbReference>
<evidence type="ECO:0000313" key="4">
    <source>
        <dbReference type="Proteomes" id="UP000606786"/>
    </source>
</evidence>
<name>A0A811UDV5_CERCA</name>
<keyword evidence="1" id="KW-1133">Transmembrane helix</keyword>
<dbReference type="SUPFAM" id="SSF90112">
    <property type="entry name" value="Neurotransmitter-gated ion-channel transmembrane pore"/>
    <property type="match status" value="1"/>
</dbReference>
<keyword evidence="1" id="KW-0812">Transmembrane</keyword>
<dbReference type="GO" id="GO:0006811">
    <property type="term" value="P:monoatomic ion transport"/>
    <property type="evidence" value="ECO:0007669"/>
    <property type="project" value="InterPro"/>
</dbReference>
<dbReference type="Proteomes" id="UP000606786">
    <property type="component" value="Unassembled WGS sequence"/>
</dbReference>
<dbReference type="CDD" id="cd19051">
    <property type="entry name" value="LGIC_TM_cation"/>
    <property type="match status" value="1"/>
</dbReference>
<evidence type="ECO:0000259" key="2">
    <source>
        <dbReference type="Pfam" id="PF02932"/>
    </source>
</evidence>
<accession>A0A811UDV5</accession>
<organism evidence="3 4">
    <name type="scientific">Ceratitis capitata</name>
    <name type="common">Mediterranean fruit fly</name>
    <name type="synonym">Tephritis capitata</name>
    <dbReference type="NCBI Taxonomy" id="7213"/>
    <lineage>
        <taxon>Eukaryota</taxon>
        <taxon>Metazoa</taxon>
        <taxon>Ecdysozoa</taxon>
        <taxon>Arthropoda</taxon>
        <taxon>Hexapoda</taxon>
        <taxon>Insecta</taxon>
        <taxon>Pterygota</taxon>
        <taxon>Neoptera</taxon>
        <taxon>Endopterygota</taxon>
        <taxon>Diptera</taxon>
        <taxon>Brachycera</taxon>
        <taxon>Muscomorpha</taxon>
        <taxon>Tephritoidea</taxon>
        <taxon>Tephritidae</taxon>
        <taxon>Ceratitis</taxon>
        <taxon>Ceratitis</taxon>
    </lineage>
</organism>
<gene>
    <name evidence="3" type="ORF">CCAP1982_LOCUS6078</name>
</gene>
<dbReference type="EMBL" id="CAJHJT010000012">
    <property type="protein sequence ID" value="CAD6997432.1"/>
    <property type="molecule type" value="Genomic_DNA"/>
</dbReference>
<dbReference type="AlphaFoldDB" id="A0A811UDV5"/>
<sequence length="83" mass="9276">MVAETMPATSDAVPLLGTYFNCIMFMVASSVVSTILILNYHHRNADTHEMSEWPQTTGLVCRCGCAYRLKGMHAQRNTQPVEQ</sequence>
<reference evidence="3" key="1">
    <citation type="submission" date="2020-11" db="EMBL/GenBank/DDBJ databases">
        <authorList>
            <person name="Whitehead M."/>
        </authorList>
    </citation>
    <scope>NUCLEOTIDE SEQUENCE</scope>
    <source>
        <strain evidence="3">EGII</strain>
    </source>
</reference>
<evidence type="ECO:0000256" key="1">
    <source>
        <dbReference type="SAM" id="Phobius"/>
    </source>
</evidence>
<comment type="caution">
    <text evidence="3">The sequence shown here is derived from an EMBL/GenBank/DDBJ whole genome shotgun (WGS) entry which is preliminary data.</text>
</comment>
<dbReference type="InterPro" id="IPR036719">
    <property type="entry name" value="Neuro-gated_channel_TM_sf"/>
</dbReference>
<keyword evidence="4" id="KW-1185">Reference proteome</keyword>
<feature type="domain" description="Neurotransmitter-gated ion-channel transmembrane" evidence="2">
    <location>
        <begin position="2"/>
        <end position="57"/>
    </location>
</feature>
<evidence type="ECO:0000313" key="3">
    <source>
        <dbReference type="EMBL" id="CAD6997432.1"/>
    </source>
</evidence>
<dbReference type="InterPro" id="IPR038050">
    <property type="entry name" value="Neuro_actylchol_rec"/>
</dbReference>
<dbReference type="Gene3D" id="1.20.58.390">
    <property type="entry name" value="Neurotransmitter-gated ion-channel transmembrane domain"/>
    <property type="match status" value="1"/>
</dbReference>
<dbReference type="InterPro" id="IPR006029">
    <property type="entry name" value="Neurotrans-gated_channel_TM"/>
</dbReference>
<feature type="transmembrane region" description="Helical" evidence="1">
    <location>
        <begin position="16"/>
        <end position="40"/>
    </location>
</feature>
<keyword evidence="1" id="KW-0472">Membrane</keyword>
<protein>
    <submittedName>
        <fullName evidence="3">(Mediterranean fruit fly) hypothetical protein</fullName>
    </submittedName>
</protein>